<keyword evidence="1" id="KW-1133">Transmembrane helix</keyword>
<keyword evidence="1" id="KW-0812">Transmembrane</keyword>
<dbReference type="RefSeq" id="WP_209263022.1">
    <property type="nucleotide sequence ID" value="NZ_JAFFZN010000001.1"/>
</dbReference>
<feature type="transmembrane region" description="Helical" evidence="1">
    <location>
        <begin position="113"/>
        <end position="133"/>
    </location>
</feature>
<dbReference type="InterPro" id="IPR046675">
    <property type="entry name" value="DUF6545"/>
</dbReference>
<keyword evidence="4" id="KW-1185">Reference proteome</keyword>
<keyword evidence="1" id="KW-0472">Membrane</keyword>
<feature type="transmembrane region" description="Helical" evidence="1">
    <location>
        <begin position="238"/>
        <end position="260"/>
    </location>
</feature>
<feature type="domain" description="DUF6545" evidence="2">
    <location>
        <begin position="262"/>
        <end position="412"/>
    </location>
</feature>
<feature type="transmembrane region" description="Helical" evidence="1">
    <location>
        <begin position="32"/>
        <end position="50"/>
    </location>
</feature>
<evidence type="ECO:0000259" key="2">
    <source>
        <dbReference type="Pfam" id="PF20182"/>
    </source>
</evidence>
<dbReference type="Proteomes" id="UP001518976">
    <property type="component" value="Unassembled WGS sequence"/>
</dbReference>
<protein>
    <recommendedName>
        <fullName evidence="2">DUF6545 domain-containing protein</fullName>
    </recommendedName>
</protein>
<reference evidence="3 4" key="1">
    <citation type="submission" date="2021-02" db="EMBL/GenBank/DDBJ databases">
        <title>Streptomyces spirodelae sp. nov., isolated from duckweed.</title>
        <authorList>
            <person name="Saimee Y."/>
            <person name="Duangmal K."/>
        </authorList>
    </citation>
    <scope>NUCLEOTIDE SEQUENCE [LARGE SCALE GENOMIC DNA]</scope>
    <source>
        <strain evidence="3 4">DW4-2</strain>
    </source>
</reference>
<accession>A0ABS3WM89</accession>
<dbReference type="NCBIfam" id="NF042915">
    <property type="entry name" value="MAB_1171c_fam"/>
    <property type="match status" value="1"/>
</dbReference>
<gene>
    <name evidence="3" type="ORF">JW592_01825</name>
</gene>
<dbReference type="EMBL" id="JAFFZN010000001">
    <property type="protein sequence ID" value="MBO8184225.1"/>
    <property type="molecule type" value="Genomic_DNA"/>
</dbReference>
<organism evidence="3 4">
    <name type="scientific">Streptomyces spirodelae</name>
    <dbReference type="NCBI Taxonomy" id="2812904"/>
    <lineage>
        <taxon>Bacteria</taxon>
        <taxon>Bacillati</taxon>
        <taxon>Actinomycetota</taxon>
        <taxon>Actinomycetes</taxon>
        <taxon>Kitasatosporales</taxon>
        <taxon>Streptomycetaceae</taxon>
        <taxon>Streptomyces</taxon>
    </lineage>
</organism>
<dbReference type="Pfam" id="PF20182">
    <property type="entry name" value="DUF6545"/>
    <property type="match status" value="1"/>
</dbReference>
<evidence type="ECO:0000256" key="1">
    <source>
        <dbReference type="SAM" id="Phobius"/>
    </source>
</evidence>
<sequence length="435" mass="47739">MPSASFVILALLALVALWRLPSAVRGRTRERSLWVAIAALTAAWLMRTDVGRDLVNGTGIADFGTLLKHIATLVAWCGLLKYVTAVDRCTPGSLASPAVPHRRVRVTAYANRWVVPAAALFIAGLTVVFFFGLDRTPIPAEREQRQFLVWHAGEPATALYMFFVYGCWADVCSLCGYQWAAAARQARTTALRVGLTLMAVGIGLLMVYALVRLAWSVLVAFHPPSFATTNRQEKATDLLLYAGSLVWVVGLIAPVTHTVIARCRATRDLLALHGLWRDLALAAPGLTLYRPSTLSAGQRLARGLNTVRDVFTHDPSVHVRLARFVAESHDLLHELRRYAPEELYERAEHLALHQGYTGAQAEAVAKGYWFAAARLIVMTSARPAGTPAPFPQKYWETLSQETTWLRRVAAAYEGVSPSEVFGLLDDVGVAVSRQS</sequence>
<dbReference type="InterPro" id="IPR050039">
    <property type="entry name" value="MAB_1171c-like"/>
</dbReference>
<feature type="transmembrane region" description="Helical" evidence="1">
    <location>
        <begin position="158"/>
        <end position="181"/>
    </location>
</feature>
<feature type="transmembrane region" description="Helical" evidence="1">
    <location>
        <begin position="193"/>
        <end position="218"/>
    </location>
</feature>
<comment type="caution">
    <text evidence="3">The sequence shown here is derived from an EMBL/GenBank/DDBJ whole genome shotgun (WGS) entry which is preliminary data.</text>
</comment>
<proteinExistence type="predicted"/>
<name>A0ABS3WM89_9ACTN</name>
<evidence type="ECO:0000313" key="3">
    <source>
        <dbReference type="EMBL" id="MBO8184225.1"/>
    </source>
</evidence>
<evidence type="ECO:0000313" key="4">
    <source>
        <dbReference type="Proteomes" id="UP001518976"/>
    </source>
</evidence>